<keyword evidence="4" id="KW-1185">Reference proteome</keyword>
<dbReference type="Proteomes" id="UP000252795">
    <property type="component" value="Unassembled WGS sequence"/>
</dbReference>
<sequence>MSAAEKLETVPVQRGKWVRDRLLFPLFGITPEMARKYRERGIWLEEKHWRFDPLRRVIYNPSEIENWFEGKV</sequence>
<evidence type="ECO:0008006" key="5">
    <source>
        <dbReference type="Google" id="ProtNLM"/>
    </source>
</evidence>
<dbReference type="AlphaFoldDB" id="A0A368V3F2"/>
<proteinExistence type="predicted"/>
<evidence type="ECO:0000313" key="4">
    <source>
        <dbReference type="Proteomes" id="UP000253065"/>
    </source>
</evidence>
<evidence type="ECO:0000313" key="1">
    <source>
        <dbReference type="EMBL" id="RBP74061.1"/>
    </source>
</evidence>
<reference evidence="2 3" key="1">
    <citation type="submission" date="2018-07" db="EMBL/GenBank/DDBJ databases">
        <title>Freshwater and sediment microbial communities from various areas in North America, analyzing microbe dynamics in response to fracking.</title>
        <authorList>
            <person name="Lamendella R."/>
        </authorList>
    </citation>
    <scope>NUCLEOTIDE SEQUENCE [LARGE SCALE GENOMIC DNA]</scope>
    <source>
        <strain evidence="2 3">114E</strain>
        <strain evidence="1 4">114E_o</strain>
    </source>
</reference>
<protein>
    <recommendedName>
        <fullName evidence="5">DNA-binding protein</fullName>
    </recommendedName>
</protein>
<dbReference type="EMBL" id="QPJB01000005">
    <property type="protein sequence ID" value="RCW34810.1"/>
    <property type="molecule type" value="Genomic_DNA"/>
</dbReference>
<evidence type="ECO:0000313" key="3">
    <source>
        <dbReference type="Proteomes" id="UP000252795"/>
    </source>
</evidence>
<evidence type="ECO:0000313" key="2">
    <source>
        <dbReference type="EMBL" id="RCW34810.1"/>
    </source>
</evidence>
<organism evidence="2 3">
    <name type="scientific">Marinobacter nauticus</name>
    <name type="common">Marinobacter hydrocarbonoclasticus</name>
    <name type="synonym">Marinobacter aquaeolei</name>
    <dbReference type="NCBI Taxonomy" id="2743"/>
    <lineage>
        <taxon>Bacteria</taxon>
        <taxon>Pseudomonadati</taxon>
        <taxon>Pseudomonadota</taxon>
        <taxon>Gammaproteobacteria</taxon>
        <taxon>Pseudomonadales</taxon>
        <taxon>Marinobacteraceae</taxon>
        <taxon>Marinobacter</taxon>
    </lineage>
</organism>
<dbReference type="RefSeq" id="WP_113879680.1">
    <property type="nucleotide sequence ID" value="NZ_QNSA01000005.1"/>
</dbReference>
<dbReference type="InterPro" id="IPR038146">
    <property type="entry name" value="933W_put_Xis_sf"/>
</dbReference>
<comment type="caution">
    <text evidence="2">The sequence shown here is derived from an EMBL/GenBank/DDBJ whole genome shotgun (WGS) entry which is preliminary data.</text>
</comment>
<accession>A0A368V3F2</accession>
<dbReference type="EMBL" id="QNSA01000005">
    <property type="protein sequence ID" value="RBP74061.1"/>
    <property type="molecule type" value="Genomic_DNA"/>
</dbReference>
<dbReference type="Proteomes" id="UP000253065">
    <property type="component" value="Unassembled WGS sequence"/>
</dbReference>
<gene>
    <name evidence="2" type="ORF">DET51_105186</name>
    <name evidence="1" type="ORF">DET64_105187</name>
</gene>
<dbReference type="Gene3D" id="1.10.1660.60">
    <property type="entry name" value="Putative excisionased domain DUF1233"/>
    <property type="match status" value="1"/>
</dbReference>
<name>A0A368V3F2_MARNT</name>